<reference evidence="11 12" key="1">
    <citation type="journal article" date="2016" name="Proc. Natl. Acad. Sci. U.S.A.">
        <title>Lipid metabolic changes in an early divergent fungus govern the establishment of a mutualistic symbiosis with endobacteria.</title>
        <authorList>
            <person name="Lastovetsky O.A."/>
            <person name="Gaspar M.L."/>
            <person name="Mondo S.J."/>
            <person name="LaButti K.M."/>
            <person name="Sandor L."/>
            <person name="Grigoriev I.V."/>
            <person name="Henry S.A."/>
            <person name="Pawlowska T.E."/>
        </authorList>
    </citation>
    <scope>NUCLEOTIDE SEQUENCE [LARGE SCALE GENOMIC DNA]</scope>
    <source>
        <strain evidence="11 12">ATCC 52813</strain>
    </source>
</reference>
<dbReference type="EMBL" id="KZ303843">
    <property type="protein sequence ID" value="PHZ16185.1"/>
    <property type="molecule type" value="Genomic_DNA"/>
</dbReference>
<dbReference type="Pfam" id="PF20671">
    <property type="entry name" value="COG3_C"/>
    <property type="match status" value="1"/>
</dbReference>
<dbReference type="RefSeq" id="XP_023469893.1">
    <property type="nucleotide sequence ID" value="XM_023614688.1"/>
</dbReference>
<dbReference type="PANTHER" id="PTHR13302">
    <property type="entry name" value="CONSERVED OLIGOMERIC GOLGI COMPLEX COMPONENT 3"/>
    <property type="match status" value="1"/>
</dbReference>
<accession>A0A2G4T591</accession>
<feature type="domain" description="Conserved oligomeric Golgi complex subunit 3 C-terminal" evidence="10">
    <location>
        <begin position="263"/>
        <end position="433"/>
    </location>
</feature>
<protein>
    <recommendedName>
        <fullName evidence="3">Conserved oligomeric Golgi complex subunit 3</fullName>
    </recommendedName>
    <alternativeName>
        <fullName evidence="8">Component of oligomeric Golgi complex 3</fullName>
    </alternativeName>
</protein>
<evidence type="ECO:0000256" key="2">
    <source>
        <dbReference type="ARBA" id="ARBA00009936"/>
    </source>
</evidence>
<keyword evidence="12" id="KW-1185">Reference proteome</keyword>
<organism evidence="11 12">
    <name type="scientific">Rhizopus microsporus ATCC 52813</name>
    <dbReference type="NCBI Taxonomy" id="1340429"/>
    <lineage>
        <taxon>Eukaryota</taxon>
        <taxon>Fungi</taxon>
        <taxon>Fungi incertae sedis</taxon>
        <taxon>Mucoromycota</taxon>
        <taxon>Mucoromycotina</taxon>
        <taxon>Mucoromycetes</taxon>
        <taxon>Mucorales</taxon>
        <taxon>Mucorineae</taxon>
        <taxon>Rhizopodaceae</taxon>
        <taxon>Rhizopus</taxon>
    </lineage>
</organism>
<dbReference type="PANTHER" id="PTHR13302:SF8">
    <property type="entry name" value="CONSERVED OLIGOMERIC GOLGI COMPLEX SUBUNIT 3"/>
    <property type="match status" value="1"/>
</dbReference>
<dbReference type="InterPro" id="IPR048685">
    <property type="entry name" value="COG3_C"/>
</dbReference>
<dbReference type="GO" id="GO:0005801">
    <property type="term" value="C:cis-Golgi network"/>
    <property type="evidence" value="ECO:0007669"/>
    <property type="project" value="InterPro"/>
</dbReference>
<evidence type="ECO:0000313" key="12">
    <source>
        <dbReference type="Proteomes" id="UP000242254"/>
    </source>
</evidence>
<dbReference type="GO" id="GO:0006886">
    <property type="term" value="P:intracellular protein transport"/>
    <property type="evidence" value="ECO:0007669"/>
    <property type="project" value="InterPro"/>
</dbReference>
<sequence>MISLEEWEEKTKLTEVQKQAVHDIQEACLDLPLPSSWYFEKVSAATTPPLIKKTPSTADLLASAKATTDGIDTLQSFFDWFANIESEMDQEDVYRDHLQKVQHYRQACIILLDHLQQTRLALEVLEKDYAFVSEKTSTVQAACESILKDQERLTHIADELSQRLDYFNHLEVVAKLLNAPGENVCLDPEFIPALSKLDECIEYMNQHPQYKDAELYFMRFKQYMTKAMTLIKMYVVSTIKSLGQEISKQNKDASITIGKQTTTCYVRFRVIAPTVKSLTSQIEKRAQDYQSLYDDILYTYAQTRQQLIVPIITRKLHESSDMDLLQLAKNGCAYMMNLCSDELVLFYSLFQPSYDNQLYQYLETLISHFYNFIWPRIHRENDTTVLSELCNIFSMYVMQDKQHYDEYENKRLKFGSLIHRLLSNTQAKLAAKSPNTAQ</sequence>
<evidence type="ECO:0000256" key="3">
    <source>
        <dbReference type="ARBA" id="ARBA00020976"/>
    </source>
</evidence>
<gene>
    <name evidence="11" type="ORF">RHIMIDRAFT_310782</name>
</gene>
<dbReference type="STRING" id="1340429.A0A2G4T591"/>
<evidence type="ECO:0000256" key="8">
    <source>
        <dbReference type="ARBA" id="ARBA00031339"/>
    </source>
</evidence>
<dbReference type="GO" id="GO:0017119">
    <property type="term" value="C:Golgi transport complex"/>
    <property type="evidence" value="ECO:0007669"/>
    <property type="project" value="TreeGrafter"/>
</dbReference>
<name>A0A2G4T591_RHIZD</name>
<keyword evidence="6" id="KW-0333">Golgi apparatus</keyword>
<evidence type="ECO:0000256" key="7">
    <source>
        <dbReference type="ARBA" id="ARBA00023136"/>
    </source>
</evidence>
<evidence type="ECO:0000313" key="11">
    <source>
        <dbReference type="EMBL" id="PHZ16185.1"/>
    </source>
</evidence>
<comment type="subcellular location">
    <subcellularLocation>
        <location evidence="1">Golgi apparatus membrane</location>
        <topology evidence="1">Peripheral membrane protein</topology>
    </subcellularLocation>
</comment>
<dbReference type="InterPro" id="IPR048320">
    <property type="entry name" value="COG3_N"/>
</dbReference>
<evidence type="ECO:0000259" key="10">
    <source>
        <dbReference type="Pfam" id="PF20671"/>
    </source>
</evidence>
<dbReference type="GO" id="GO:0007030">
    <property type="term" value="P:Golgi organization"/>
    <property type="evidence" value="ECO:0007669"/>
    <property type="project" value="TreeGrafter"/>
</dbReference>
<comment type="similarity">
    <text evidence="2">Belongs to the COG3 family.</text>
</comment>
<evidence type="ECO:0000256" key="5">
    <source>
        <dbReference type="ARBA" id="ARBA00022927"/>
    </source>
</evidence>
<evidence type="ECO:0000256" key="1">
    <source>
        <dbReference type="ARBA" id="ARBA00004395"/>
    </source>
</evidence>
<keyword evidence="4" id="KW-0813">Transport</keyword>
<feature type="domain" description="Conserved oligomeric Golgi complex subunit 3 N-terminal" evidence="9">
    <location>
        <begin position="97"/>
        <end position="240"/>
    </location>
</feature>
<evidence type="ECO:0000256" key="4">
    <source>
        <dbReference type="ARBA" id="ARBA00022448"/>
    </source>
</evidence>
<dbReference type="GO" id="GO:0006891">
    <property type="term" value="P:intra-Golgi vesicle-mediated transport"/>
    <property type="evidence" value="ECO:0007669"/>
    <property type="project" value="TreeGrafter"/>
</dbReference>
<keyword evidence="7" id="KW-0472">Membrane</keyword>
<dbReference type="GeneID" id="35445677"/>
<evidence type="ECO:0000259" key="9">
    <source>
        <dbReference type="Pfam" id="PF04136"/>
    </source>
</evidence>
<keyword evidence="5" id="KW-0653">Protein transport</keyword>
<dbReference type="AlphaFoldDB" id="A0A2G4T591"/>
<evidence type="ECO:0000256" key="6">
    <source>
        <dbReference type="ARBA" id="ARBA00023034"/>
    </source>
</evidence>
<dbReference type="InterPro" id="IPR007265">
    <property type="entry name" value="COG_su3"/>
</dbReference>
<dbReference type="GO" id="GO:0000139">
    <property type="term" value="C:Golgi membrane"/>
    <property type="evidence" value="ECO:0007669"/>
    <property type="project" value="UniProtKB-SubCell"/>
</dbReference>
<dbReference type="Pfam" id="PF04136">
    <property type="entry name" value="COG3_N"/>
    <property type="match status" value="1"/>
</dbReference>
<dbReference type="Proteomes" id="UP000242254">
    <property type="component" value="Unassembled WGS sequence"/>
</dbReference>
<proteinExistence type="inferred from homology"/>